<comment type="caution">
    <text evidence="5">The sequence shown here is derived from an EMBL/GenBank/DDBJ whole genome shotgun (WGS) entry which is preliminary data.</text>
</comment>
<evidence type="ECO:0000256" key="3">
    <source>
        <dbReference type="SAM" id="Phobius"/>
    </source>
</evidence>
<accession>A0A8X7X2P4</accession>
<evidence type="ECO:0000259" key="4">
    <source>
        <dbReference type="PROSITE" id="PS51233"/>
    </source>
</evidence>
<organism evidence="5 6">
    <name type="scientific">Polypterus senegalus</name>
    <name type="common">Senegal bichir</name>
    <dbReference type="NCBI Taxonomy" id="55291"/>
    <lineage>
        <taxon>Eukaryota</taxon>
        <taxon>Metazoa</taxon>
        <taxon>Chordata</taxon>
        <taxon>Craniata</taxon>
        <taxon>Vertebrata</taxon>
        <taxon>Euteleostomi</taxon>
        <taxon>Actinopterygii</taxon>
        <taxon>Polypteriformes</taxon>
        <taxon>Polypteridae</taxon>
        <taxon>Polypterus</taxon>
    </lineage>
</organism>
<dbReference type="GO" id="GO:0031012">
    <property type="term" value="C:extracellular matrix"/>
    <property type="evidence" value="ECO:0007669"/>
    <property type="project" value="TreeGrafter"/>
</dbReference>
<dbReference type="AlphaFoldDB" id="A0A8X7X2P4"/>
<feature type="transmembrane region" description="Helical" evidence="3">
    <location>
        <begin position="141"/>
        <end position="163"/>
    </location>
</feature>
<reference evidence="5 6" key="1">
    <citation type="journal article" date="2021" name="Cell">
        <title>Tracing the genetic footprints of vertebrate landing in non-teleost ray-finned fishes.</title>
        <authorList>
            <person name="Bi X."/>
            <person name="Wang K."/>
            <person name="Yang L."/>
            <person name="Pan H."/>
            <person name="Jiang H."/>
            <person name="Wei Q."/>
            <person name="Fang M."/>
            <person name="Yu H."/>
            <person name="Zhu C."/>
            <person name="Cai Y."/>
            <person name="He Y."/>
            <person name="Gan X."/>
            <person name="Zeng H."/>
            <person name="Yu D."/>
            <person name="Zhu Y."/>
            <person name="Jiang H."/>
            <person name="Qiu Q."/>
            <person name="Yang H."/>
            <person name="Zhang Y.E."/>
            <person name="Wang W."/>
            <person name="Zhu M."/>
            <person name="He S."/>
            <person name="Zhang G."/>
        </authorList>
    </citation>
    <scope>NUCLEOTIDE SEQUENCE [LARGE SCALE GENOMIC DNA]</scope>
    <source>
        <strain evidence="5">Bchr_013</strain>
    </source>
</reference>
<dbReference type="Pfam" id="PF00094">
    <property type="entry name" value="VWD"/>
    <property type="match status" value="1"/>
</dbReference>
<evidence type="ECO:0000313" key="6">
    <source>
        <dbReference type="Proteomes" id="UP000886611"/>
    </source>
</evidence>
<dbReference type="PANTHER" id="PTHR11339:SF408">
    <property type="entry name" value="MUCIN-5B"/>
    <property type="match status" value="1"/>
</dbReference>
<feature type="domain" description="VWFD" evidence="4">
    <location>
        <begin position="85"/>
        <end position="250"/>
    </location>
</feature>
<dbReference type="GO" id="GO:0005615">
    <property type="term" value="C:extracellular space"/>
    <property type="evidence" value="ECO:0007669"/>
    <property type="project" value="TreeGrafter"/>
</dbReference>
<feature type="non-terminal residue" evidence="5">
    <location>
        <position position="267"/>
    </location>
</feature>
<dbReference type="InterPro" id="IPR050780">
    <property type="entry name" value="Mucin_vWF_Thrombospondin_sf"/>
</dbReference>
<dbReference type="EMBL" id="JAATIS010005064">
    <property type="protein sequence ID" value="KAG2459844.1"/>
    <property type="molecule type" value="Genomic_DNA"/>
</dbReference>
<evidence type="ECO:0000256" key="1">
    <source>
        <dbReference type="ARBA" id="ARBA00023157"/>
    </source>
</evidence>
<keyword evidence="2" id="KW-0325">Glycoprotein</keyword>
<keyword evidence="3" id="KW-1133">Transmembrane helix</keyword>
<keyword evidence="1" id="KW-1015">Disulfide bond</keyword>
<protein>
    <submittedName>
        <fullName evidence="5">MUC6 protein</fullName>
    </submittedName>
</protein>
<evidence type="ECO:0000256" key="2">
    <source>
        <dbReference type="ARBA" id="ARBA00023180"/>
    </source>
</evidence>
<keyword evidence="6" id="KW-1185">Reference proteome</keyword>
<keyword evidence="3" id="KW-0812">Transmembrane</keyword>
<dbReference type="PROSITE" id="PS51233">
    <property type="entry name" value="VWFD"/>
    <property type="match status" value="1"/>
</dbReference>
<proteinExistence type="predicted"/>
<dbReference type="SMART" id="SM00216">
    <property type="entry name" value="VWD"/>
    <property type="match status" value="1"/>
</dbReference>
<feature type="non-terminal residue" evidence="5">
    <location>
        <position position="1"/>
    </location>
</feature>
<gene>
    <name evidence="5" type="primary">Muc6_1</name>
    <name evidence="5" type="ORF">GTO96_0021395</name>
</gene>
<sequence>MVVKDIRTKYEKADSPGLCIKSDGTRDHCNIENVSVVIRFVQKSIPEEHLIGLIELNQLDAEYICNQINTCNGGQWNCQQKKCTSRCKIESGSFITTFDGKSYTVNGNCKFIIAMKLFISSKVKIQAQTTVFDSSVNVNTGYIFCYVTYSIITALIISFVVCLSDDVVIFWQSSQYVQVLTGFGMNLQVQVDPVMQLYVTLPEDAKGSTKGLCGTFNGIVTDEFMASNGIVELTADSFAKSWATLPGQCELVPPKPCIRSDNGNKVQ</sequence>
<dbReference type="Proteomes" id="UP000886611">
    <property type="component" value="Unassembled WGS sequence"/>
</dbReference>
<evidence type="ECO:0000313" key="5">
    <source>
        <dbReference type="EMBL" id="KAG2459844.1"/>
    </source>
</evidence>
<name>A0A8X7X2P4_POLSE</name>
<dbReference type="InterPro" id="IPR001846">
    <property type="entry name" value="VWF_type-D"/>
</dbReference>
<dbReference type="PANTHER" id="PTHR11339">
    <property type="entry name" value="EXTRACELLULAR MATRIX GLYCOPROTEIN RELATED"/>
    <property type="match status" value="1"/>
</dbReference>
<keyword evidence="3" id="KW-0472">Membrane</keyword>